<dbReference type="GO" id="GO:0004843">
    <property type="term" value="F:cysteine-type deubiquitinase activity"/>
    <property type="evidence" value="ECO:0007669"/>
    <property type="project" value="InterPro"/>
</dbReference>
<evidence type="ECO:0008006" key="7">
    <source>
        <dbReference type="Google" id="ProtNLM"/>
    </source>
</evidence>
<feature type="compositionally biased region" description="Polar residues" evidence="2">
    <location>
        <begin position="670"/>
        <end position="681"/>
    </location>
</feature>
<comment type="similarity">
    <text evidence="1">Belongs to the peptidase C19 family.</text>
</comment>
<dbReference type="InterPro" id="IPR036873">
    <property type="entry name" value="Rhodanese-like_dom_sf"/>
</dbReference>
<reference evidence="5 6" key="1">
    <citation type="submission" date="2013-03" db="EMBL/GenBank/DDBJ databases">
        <title>The Genome Sequence of Phialophora europaea CBS 101466.</title>
        <authorList>
            <consortium name="The Broad Institute Genomics Platform"/>
            <person name="Cuomo C."/>
            <person name="de Hoog S."/>
            <person name="Gorbushina A."/>
            <person name="Walker B."/>
            <person name="Young S.K."/>
            <person name="Zeng Q."/>
            <person name="Gargeya S."/>
            <person name="Fitzgerald M."/>
            <person name="Haas B."/>
            <person name="Abouelleil A."/>
            <person name="Allen A.W."/>
            <person name="Alvarado L."/>
            <person name="Arachchi H.M."/>
            <person name="Berlin A.M."/>
            <person name="Chapman S.B."/>
            <person name="Gainer-Dewar J."/>
            <person name="Goldberg J."/>
            <person name="Griggs A."/>
            <person name="Gujja S."/>
            <person name="Hansen M."/>
            <person name="Howarth C."/>
            <person name="Imamovic A."/>
            <person name="Ireland A."/>
            <person name="Larimer J."/>
            <person name="McCowan C."/>
            <person name="Murphy C."/>
            <person name="Pearson M."/>
            <person name="Poon T.W."/>
            <person name="Priest M."/>
            <person name="Roberts A."/>
            <person name="Saif S."/>
            <person name="Shea T."/>
            <person name="Sisk P."/>
            <person name="Sykes S."/>
            <person name="Wortman J."/>
            <person name="Nusbaum C."/>
            <person name="Birren B."/>
        </authorList>
    </citation>
    <scope>NUCLEOTIDE SEQUENCE [LARGE SCALE GENOMIC DNA]</scope>
    <source>
        <strain evidence="5 6">CBS 101466</strain>
    </source>
</reference>
<dbReference type="HOGENOM" id="CLU_005922_0_0_1"/>
<evidence type="ECO:0000259" key="3">
    <source>
        <dbReference type="PROSITE" id="PS50206"/>
    </source>
</evidence>
<dbReference type="STRING" id="1220924.W2RTR8"/>
<dbReference type="AlphaFoldDB" id="W2RTR8"/>
<feature type="compositionally biased region" description="Polar residues" evidence="2">
    <location>
        <begin position="322"/>
        <end position="337"/>
    </location>
</feature>
<dbReference type="GO" id="GO:0016579">
    <property type="term" value="P:protein deubiquitination"/>
    <property type="evidence" value="ECO:0007669"/>
    <property type="project" value="InterPro"/>
</dbReference>
<dbReference type="GeneID" id="19973441"/>
<feature type="region of interest" description="Disordered" evidence="2">
    <location>
        <begin position="1"/>
        <end position="45"/>
    </location>
</feature>
<evidence type="ECO:0000256" key="1">
    <source>
        <dbReference type="ARBA" id="ARBA00009085"/>
    </source>
</evidence>
<keyword evidence="6" id="KW-1185">Reference proteome</keyword>
<dbReference type="RefSeq" id="XP_008718661.1">
    <property type="nucleotide sequence ID" value="XM_008720439.1"/>
</dbReference>
<gene>
    <name evidence="5" type="ORF">HMPREF1541_06102</name>
</gene>
<dbReference type="PANTHER" id="PTHR21646">
    <property type="entry name" value="UBIQUITIN CARBOXYL-TERMINAL HYDROLASE"/>
    <property type="match status" value="1"/>
</dbReference>
<dbReference type="InParanoid" id="W2RTR8"/>
<feature type="compositionally biased region" description="Pro residues" evidence="2">
    <location>
        <begin position="649"/>
        <end position="666"/>
    </location>
</feature>
<feature type="compositionally biased region" description="Polar residues" evidence="2">
    <location>
        <begin position="140"/>
        <end position="149"/>
    </location>
</feature>
<feature type="domain" description="Rhodanese" evidence="3">
    <location>
        <begin position="388"/>
        <end position="520"/>
    </location>
</feature>
<accession>W2RTR8</accession>
<feature type="compositionally biased region" description="Polar residues" evidence="2">
    <location>
        <begin position="158"/>
        <end position="167"/>
    </location>
</feature>
<dbReference type="CDD" id="cd02674">
    <property type="entry name" value="Peptidase_C19R"/>
    <property type="match status" value="1"/>
</dbReference>
<evidence type="ECO:0000313" key="5">
    <source>
        <dbReference type="EMBL" id="ETN39876.1"/>
    </source>
</evidence>
<dbReference type="FunCoup" id="W2RTR8">
    <property type="interactions" value="138"/>
</dbReference>
<feature type="compositionally biased region" description="Low complexity" evidence="2">
    <location>
        <begin position="174"/>
        <end position="199"/>
    </location>
</feature>
<dbReference type="InterPro" id="IPR028889">
    <property type="entry name" value="USP"/>
</dbReference>
<proteinExistence type="inferred from homology"/>
<dbReference type="Proteomes" id="UP000030752">
    <property type="component" value="Unassembled WGS sequence"/>
</dbReference>
<evidence type="ECO:0000259" key="4">
    <source>
        <dbReference type="PROSITE" id="PS50235"/>
    </source>
</evidence>
<dbReference type="InterPro" id="IPR038765">
    <property type="entry name" value="Papain-like_cys_pep_sf"/>
</dbReference>
<name>W2RTR8_CYPE1</name>
<organism evidence="5 6">
    <name type="scientific">Cyphellophora europaea (strain CBS 101466)</name>
    <name type="common">Phialophora europaea</name>
    <dbReference type="NCBI Taxonomy" id="1220924"/>
    <lineage>
        <taxon>Eukaryota</taxon>
        <taxon>Fungi</taxon>
        <taxon>Dikarya</taxon>
        <taxon>Ascomycota</taxon>
        <taxon>Pezizomycotina</taxon>
        <taxon>Eurotiomycetes</taxon>
        <taxon>Chaetothyriomycetidae</taxon>
        <taxon>Chaetothyriales</taxon>
        <taxon>Cyphellophoraceae</taxon>
        <taxon>Cyphellophora</taxon>
    </lineage>
</organism>
<dbReference type="VEuPathDB" id="FungiDB:HMPREF1541_06102"/>
<protein>
    <recommendedName>
        <fullName evidence="7">USP domain-containing protein</fullName>
    </recommendedName>
</protein>
<dbReference type="FunFam" id="3.90.70.10:FF:000125">
    <property type="entry name" value="Ubiquitin C-terminal hydrolase, putative"/>
    <property type="match status" value="1"/>
</dbReference>
<evidence type="ECO:0000256" key="2">
    <source>
        <dbReference type="SAM" id="MobiDB-lite"/>
    </source>
</evidence>
<dbReference type="SUPFAM" id="SSF52821">
    <property type="entry name" value="Rhodanese/Cell cycle control phosphatase"/>
    <property type="match status" value="1"/>
</dbReference>
<sequence>MAAYANPPTGPSTYTTSTASPRSSWGDSRDGRPNSTGGAGGGRALPHIEDIISEARPQYPPDAQLSQLLSDAERNYTSSRNSLDFGRPELAFKDYLLAYDIAINSIPRHKDFGFWEHNQLQWAGRYKALTKKLSDVEPQMSSVRQQIKDNNAAHGTRSRTSLRQSVYDSGFGASPPSKQPQPQSSAGLPPALRPGAPRPASKPEGLQGRPLSNGTNDLSERFARLRSPGAQSSESSVLAMPNVNDFKQDAGGRPLSGSVNGQTRPSGPRAMPNGSILPSVPPKVPLATNFSLPKPPSPTYSPINVTTPGGSKPHEGRPPASKRQTYYNQPQHGSTASLSLARSREEILLPYRPTTPNGINSAVISKNNSSEIPHDSMVSPETLAAYMSRYNVLVVDVRDRALFDEGHILASSIICIEPLSLREGLSAEDLEDALVLSPDAEQAHFARRNEFDLIVYYDQRSADVAYLKGPPTMTNAPALRAFYDTLYEFNDTKPLRDGRPPALLRGGLDAWVDYMGAHSLATSRTAAMLGTTRQRLAPARPLARQRVVSSNSRLEVRNRRLRAHSFLDEKEQQEWMRQAQREEITPTEQPELREGEYVVVEEEAEPPSPFVSDVDSFLRRFPSVHEEQQSMSIAPRRQMGMPVPRRDVPPVPPMPSVPSRPAPAVPRPSYSGQAEINQSQAPLARVSSGTRAPLYSSASLARTRKLPRTGLTNFGVTCYMNATIQCLSATIPLSQFFTDRMYENYIQANWKGSSGIMPKFYANLVQALWNDDCEGIKPTSFRKFCGRMNQEWIIDRQQDAKEFFDFLVDCLHEDLNVNWERTQLRALTDQEEQQRERMQIVKASPIEWQRFEHRDRSYVSSLFAGQHASRLRCLTCGKTSTTYEAFYSISIEIPRSGQGNIYDCLRSYTQEEKLQEQWRCPHCKCEREATKQIILTRLPQFLVVHFKRFAASKFERAKKIHTPIEFPIHGLNMDDFVLARPKPMPDKEGKFDMATTPPFMYDAYGVLRHLGNSLDGGHYISIVKDPGRGAWRKFDDERHYDLDPQKLSPRDRLQNAEAYIVFFQRAPFR</sequence>
<dbReference type="InterPro" id="IPR050185">
    <property type="entry name" value="Ub_carboxyl-term_hydrolase"/>
</dbReference>
<feature type="region of interest" description="Disordered" evidence="2">
    <location>
        <begin position="140"/>
        <end position="216"/>
    </location>
</feature>
<dbReference type="Gene3D" id="3.90.70.10">
    <property type="entry name" value="Cysteine proteinases"/>
    <property type="match status" value="1"/>
</dbReference>
<dbReference type="eggNOG" id="KOG1868">
    <property type="taxonomic scope" value="Eukaryota"/>
</dbReference>
<feature type="compositionally biased region" description="Polar residues" evidence="2">
    <location>
        <begin position="300"/>
        <end position="309"/>
    </location>
</feature>
<dbReference type="OrthoDB" id="292964at2759"/>
<dbReference type="SMART" id="SM00450">
    <property type="entry name" value="RHOD"/>
    <property type="match status" value="1"/>
</dbReference>
<dbReference type="EMBL" id="KB822721">
    <property type="protein sequence ID" value="ETN39876.1"/>
    <property type="molecule type" value="Genomic_DNA"/>
</dbReference>
<evidence type="ECO:0000313" key="6">
    <source>
        <dbReference type="Proteomes" id="UP000030752"/>
    </source>
</evidence>
<feature type="region of interest" description="Disordered" evidence="2">
    <location>
        <begin position="640"/>
        <end position="683"/>
    </location>
</feature>
<dbReference type="Gene3D" id="3.40.250.10">
    <property type="entry name" value="Rhodanese-like domain"/>
    <property type="match status" value="1"/>
</dbReference>
<dbReference type="SUPFAM" id="SSF54001">
    <property type="entry name" value="Cysteine proteinases"/>
    <property type="match status" value="1"/>
</dbReference>
<feature type="compositionally biased region" description="Low complexity" evidence="2">
    <location>
        <begin position="11"/>
        <end position="24"/>
    </location>
</feature>
<dbReference type="PANTHER" id="PTHR21646:SF23">
    <property type="entry name" value="UBIQUITIN CARBOXYL-TERMINAL HYDROLASE USP2"/>
    <property type="match status" value="1"/>
</dbReference>
<dbReference type="InterPro" id="IPR001763">
    <property type="entry name" value="Rhodanese-like_dom"/>
</dbReference>
<dbReference type="PROSITE" id="PS50206">
    <property type="entry name" value="RHODANESE_3"/>
    <property type="match status" value="1"/>
</dbReference>
<feature type="domain" description="USP" evidence="4">
    <location>
        <begin position="709"/>
        <end position="1066"/>
    </location>
</feature>
<dbReference type="PROSITE" id="PS50235">
    <property type="entry name" value="USP_3"/>
    <property type="match status" value="1"/>
</dbReference>
<dbReference type="InterPro" id="IPR001394">
    <property type="entry name" value="Peptidase_C19_UCH"/>
</dbReference>
<dbReference type="Pfam" id="PF00443">
    <property type="entry name" value="UCH"/>
    <property type="match status" value="1"/>
</dbReference>
<feature type="region of interest" description="Disordered" evidence="2">
    <location>
        <begin position="244"/>
        <end position="337"/>
    </location>
</feature>